<dbReference type="EMBL" id="MU393448">
    <property type="protein sequence ID" value="KAI4867393.1"/>
    <property type="molecule type" value="Genomic_DNA"/>
</dbReference>
<organism evidence="1 2">
    <name type="scientific">Hypoxylon rubiginosum</name>
    <dbReference type="NCBI Taxonomy" id="110542"/>
    <lineage>
        <taxon>Eukaryota</taxon>
        <taxon>Fungi</taxon>
        <taxon>Dikarya</taxon>
        <taxon>Ascomycota</taxon>
        <taxon>Pezizomycotina</taxon>
        <taxon>Sordariomycetes</taxon>
        <taxon>Xylariomycetidae</taxon>
        <taxon>Xylariales</taxon>
        <taxon>Hypoxylaceae</taxon>
        <taxon>Hypoxylon</taxon>
    </lineage>
</organism>
<evidence type="ECO:0000313" key="2">
    <source>
        <dbReference type="Proteomes" id="UP001497700"/>
    </source>
</evidence>
<gene>
    <name evidence="1" type="ORF">F4820DRAFT_211156</name>
</gene>
<comment type="caution">
    <text evidence="1">The sequence shown here is derived from an EMBL/GenBank/DDBJ whole genome shotgun (WGS) entry which is preliminary data.</text>
</comment>
<proteinExistence type="predicted"/>
<evidence type="ECO:0000313" key="1">
    <source>
        <dbReference type="EMBL" id="KAI4867393.1"/>
    </source>
</evidence>
<accession>A0ACB9Z7D0</accession>
<name>A0ACB9Z7D0_9PEZI</name>
<sequence>MEPPPPIHIHPPLLNSANPWATTLEDLKALFECPSTGAVTTRTSLLAGFAHDPAAHQYTFFNPSTHAVPAGPVSSTTPPAAGPAGSNGSLNNMGYSPVTLDEYLGFIREIAAESTKEEKKEKLFIVSVTGSPADVAECYVRIARIAGAVRTPLAMEINLSCPNIPGAPPPAYDEEALVRYLDAVSRVAAAVAAEGTEGGGVRVPWGIKTPPYTHAGQFAMLGAALVRAAAANASPYCPVSFVTATNTLGSCLVLSPDAAPRLAGPGVGGMAGAPLHPLALGNVAALRGLLDAAPQTRHVDVIGVGGVEDAGGFRRMRSVGAAAVGVGTALGRKGVKVFVEIEEGLGGRWEG</sequence>
<protein>
    <submittedName>
        <fullName evidence="1">Dihydroorotate dehydrogenase</fullName>
    </submittedName>
</protein>
<keyword evidence="2" id="KW-1185">Reference proteome</keyword>
<dbReference type="Proteomes" id="UP001497700">
    <property type="component" value="Unassembled WGS sequence"/>
</dbReference>
<reference evidence="1 2" key="1">
    <citation type="journal article" date="2022" name="New Phytol.">
        <title>Ecological generalism drives hyperdiversity of secondary metabolite gene clusters in xylarialean endophytes.</title>
        <authorList>
            <person name="Franco M.E.E."/>
            <person name="Wisecaver J.H."/>
            <person name="Arnold A.E."/>
            <person name="Ju Y.M."/>
            <person name="Slot J.C."/>
            <person name="Ahrendt S."/>
            <person name="Moore L.P."/>
            <person name="Eastman K.E."/>
            <person name="Scott K."/>
            <person name="Konkel Z."/>
            <person name="Mondo S.J."/>
            <person name="Kuo A."/>
            <person name="Hayes R.D."/>
            <person name="Haridas S."/>
            <person name="Andreopoulos B."/>
            <person name="Riley R."/>
            <person name="LaButti K."/>
            <person name="Pangilinan J."/>
            <person name="Lipzen A."/>
            <person name="Amirebrahimi M."/>
            <person name="Yan J."/>
            <person name="Adam C."/>
            <person name="Keymanesh K."/>
            <person name="Ng V."/>
            <person name="Louie K."/>
            <person name="Northen T."/>
            <person name="Drula E."/>
            <person name="Henrissat B."/>
            <person name="Hsieh H.M."/>
            <person name="Youens-Clark K."/>
            <person name="Lutzoni F."/>
            <person name="Miadlikowska J."/>
            <person name="Eastwood D.C."/>
            <person name="Hamelin R.C."/>
            <person name="Grigoriev I.V."/>
            <person name="U'Ren J.M."/>
        </authorList>
    </citation>
    <scope>NUCLEOTIDE SEQUENCE [LARGE SCALE GENOMIC DNA]</scope>
    <source>
        <strain evidence="1 2">CBS 119005</strain>
    </source>
</reference>